<name>A0A165WZU8_9AGAM</name>
<organism evidence="1 2">
    <name type="scientific">Sistotremastrum suecicum HHB10207 ss-3</name>
    <dbReference type="NCBI Taxonomy" id="1314776"/>
    <lineage>
        <taxon>Eukaryota</taxon>
        <taxon>Fungi</taxon>
        <taxon>Dikarya</taxon>
        <taxon>Basidiomycota</taxon>
        <taxon>Agaricomycotina</taxon>
        <taxon>Agaricomycetes</taxon>
        <taxon>Sistotremastrales</taxon>
        <taxon>Sistotremastraceae</taxon>
        <taxon>Sistotremastrum</taxon>
    </lineage>
</organism>
<proteinExistence type="predicted"/>
<protein>
    <submittedName>
        <fullName evidence="1">Uncharacterized protein</fullName>
    </submittedName>
</protein>
<accession>A0A165WZU8</accession>
<dbReference type="EMBL" id="KV428489">
    <property type="protein sequence ID" value="KZT31692.1"/>
    <property type="molecule type" value="Genomic_DNA"/>
</dbReference>
<dbReference type="AlphaFoldDB" id="A0A165WZU8"/>
<evidence type="ECO:0000313" key="2">
    <source>
        <dbReference type="Proteomes" id="UP000076798"/>
    </source>
</evidence>
<dbReference type="Proteomes" id="UP000076798">
    <property type="component" value="Unassembled WGS sequence"/>
</dbReference>
<evidence type="ECO:0000313" key="1">
    <source>
        <dbReference type="EMBL" id="KZT31692.1"/>
    </source>
</evidence>
<reference evidence="1 2" key="1">
    <citation type="journal article" date="2016" name="Mol. Biol. Evol.">
        <title>Comparative Genomics of Early-Diverging Mushroom-Forming Fungi Provides Insights into the Origins of Lignocellulose Decay Capabilities.</title>
        <authorList>
            <person name="Nagy L.G."/>
            <person name="Riley R."/>
            <person name="Tritt A."/>
            <person name="Adam C."/>
            <person name="Daum C."/>
            <person name="Floudas D."/>
            <person name="Sun H."/>
            <person name="Yadav J.S."/>
            <person name="Pangilinan J."/>
            <person name="Larsson K.H."/>
            <person name="Matsuura K."/>
            <person name="Barry K."/>
            <person name="Labutti K."/>
            <person name="Kuo R."/>
            <person name="Ohm R.A."/>
            <person name="Bhattacharya S.S."/>
            <person name="Shirouzu T."/>
            <person name="Yoshinaga Y."/>
            <person name="Martin F.M."/>
            <person name="Grigoriev I.V."/>
            <person name="Hibbett D.S."/>
        </authorList>
    </citation>
    <scope>NUCLEOTIDE SEQUENCE [LARGE SCALE GENOMIC DNA]</scope>
    <source>
        <strain evidence="1 2">HHB10207 ss-3</strain>
    </source>
</reference>
<gene>
    <name evidence="1" type="ORF">SISSUDRAFT_1056349</name>
</gene>
<keyword evidence="2" id="KW-1185">Reference proteome</keyword>
<sequence length="89" mass="9628">MYKIPASSPAVSFPSSPYTHPADVRKVVGMAAVLQSRTSSGSCLRHRKSLLVPLAPIRLPTAGEPSMMSEDTHGRRERCLIRRVPCGLG</sequence>